<evidence type="ECO:0000256" key="1">
    <source>
        <dbReference type="SAM" id="MobiDB-lite"/>
    </source>
</evidence>
<sequence length="123" mass="13616">MGVSDSDTAVPDKPFEAETFRHNACILPEFVISRWSIAKVQTNSSGVCIWRRQSKQTKNNELDTVQTNKFEFDSGPNKILKVRFRPLLRLPRGRSGKPGVGSGTPSYAPDFLTVSSQSPSEST</sequence>
<dbReference type="AlphaFoldDB" id="A0A4Y2UQR3"/>
<reference evidence="2 3" key="1">
    <citation type="journal article" date="2019" name="Sci. Rep.">
        <title>Orb-weaving spider Araneus ventricosus genome elucidates the spidroin gene catalogue.</title>
        <authorList>
            <person name="Kono N."/>
            <person name="Nakamura H."/>
            <person name="Ohtoshi R."/>
            <person name="Moran D.A.P."/>
            <person name="Shinohara A."/>
            <person name="Yoshida Y."/>
            <person name="Fujiwara M."/>
            <person name="Mori M."/>
            <person name="Tomita M."/>
            <person name="Arakawa K."/>
        </authorList>
    </citation>
    <scope>NUCLEOTIDE SEQUENCE [LARGE SCALE GENOMIC DNA]</scope>
</reference>
<evidence type="ECO:0000313" key="3">
    <source>
        <dbReference type="Proteomes" id="UP000499080"/>
    </source>
</evidence>
<protein>
    <submittedName>
        <fullName evidence="2">Uncharacterized protein</fullName>
    </submittedName>
</protein>
<name>A0A4Y2UQR3_ARAVE</name>
<dbReference type="Proteomes" id="UP000499080">
    <property type="component" value="Unassembled WGS sequence"/>
</dbReference>
<dbReference type="EMBL" id="BGPR01038114">
    <property type="protein sequence ID" value="GBO13897.1"/>
    <property type="molecule type" value="Genomic_DNA"/>
</dbReference>
<comment type="caution">
    <text evidence="2">The sequence shown here is derived from an EMBL/GenBank/DDBJ whole genome shotgun (WGS) entry which is preliminary data.</text>
</comment>
<feature type="compositionally biased region" description="Polar residues" evidence="1">
    <location>
        <begin position="113"/>
        <end position="123"/>
    </location>
</feature>
<proteinExistence type="predicted"/>
<gene>
    <name evidence="2" type="ORF">AVEN_63641_1</name>
</gene>
<organism evidence="2 3">
    <name type="scientific">Araneus ventricosus</name>
    <name type="common">Orbweaver spider</name>
    <name type="synonym">Epeira ventricosa</name>
    <dbReference type="NCBI Taxonomy" id="182803"/>
    <lineage>
        <taxon>Eukaryota</taxon>
        <taxon>Metazoa</taxon>
        <taxon>Ecdysozoa</taxon>
        <taxon>Arthropoda</taxon>
        <taxon>Chelicerata</taxon>
        <taxon>Arachnida</taxon>
        <taxon>Araneae</taxon>
        <taxon>Araneomorphae</taxon>
        <taxon>Entelegynae</taxon>
        <taxon>Araneoidea</taxon>
        <taxon>Araneidae</taxon>
        <taxon>Araneus</taxon>
    </lineage>
</organism>
<keyword evidence="3" id="KW-1185">Reference proteome</keyword>
<feature type="region of interest" description="Disordered" evidence="1">
    <location>
        <begin position="91"/>
        <end position="123"/>
    </location>
</feature>
<accession>A0A4Y2UQR3</accession>
<evidence type="ECO:0000313" key="2">
    <source>
        <dbReference type="EMBL" id="GBO13897.1"/>
    </source>
</evidence>